<evidence type="ECO:0008006" key="3">
    <source>
        <dbReference type="Google" id="ProtNLM"/>
    </source>
</evidence>
<dbReference type="Proteomes" id="UP000005481">
    <property type="component" value="Unassembled WGS sequence"/>
</dbReference>
<dbReference type="PATRIC" id="fig|861450.3.peg.388"/>
<organism evidence="1 2">
    <name type="scientific">Anaeroglobus geminatus F0357</name>
    <dbReference type="NCBI Taxonomy" id="861450"/>
    <lineage>
        <taxon>Bacteria</taxon>
        <taxon>Bacillati</taxon>
        <taxon>Bacillota</taxon>
        <taxon>Negativicutes</taxon>
        <taxon>Veillonellales</taxon>
        <taxon>Veillonellaceae</taxon>
        <taxon>Anaeroglobus</taxon>
    </lineage>
</organism>
<reference evidence="1 2" key="1">
    <citation type="submission" date="2011-08" db="EMBL/GenBank/DDBJ databases">
        <authorList>
            <person name="Weinstock G."/>
            <person name="Sodergren E."/>
            <person name="Clifton S."/>
            <person name="Fulton L."/>
            <person name="Fulton B."/>
            <person name="Courtney L."/>
            <person name="Fronick C."/>
            <person name="Harrison M."/>
            <person name="Strong C."/>
            <person name="Farmer C."/>
            <person name="Delahaunty K."/>
            <person name="Markovic C."/>
            <person name="Hall O."/>
            <person name="Minx P."/>
            <person name="Tomlinson C."/>
            <person name="Mitreva M."/>
            <person name="Hou S."/>
            <person name="Chen J."/>
            <person name="Wollam A."/>
            <person name="Pepin K.H."/>
            <person name="Johnson M."/>
            <person name="Bhonagiri V."/>
            <person name="Zhang X."/>
            <person name="Suruliraj S."/>
            <person name="Warren W."/>
            <person name="Chinwalla A."/>
            <person name="Mardis E.R."/>
            <person name="Wilson R.K."/>
        </authorList>
    </citation>
    <scope>NUCLEOTIDE SEQUENCE [LARGE SCALE GENOMIC DNA]</scope>
    <source>
        <strain evidence="1 2">F0357</strain>
    </source>
</reference>
<evidence type="ECO:0000313" key="1">
    <source>
        <dbReference type="EMBL" id="EHM43008.1"/>
    </source>
</evidence>
<protein>
    <recommendedName>
        <fullName evidence="3">LPS export ABC transporter periplasmic protein LptC</fullName>
    </recommendedName>
</protein>
<name>G9YFJ4_9FIRM</name>
<keyword evidence="2" id="KW-1185">Reference proteome</keyword>
<dbReference type="InterPro" id="IPR010664">
    <property type="entry name" value="LipoPS_assembly_LptC-rel"/>
</dbReference>
<dbReference type="InterPro" id="IPR026265">
    <property type="entry name" value="LptC"/>
</dbReference>
<dbReference type="GO" id="GO:0015221">
    <property type="term" value="F:lipopolysaccharide transmembrane transporter activity"/>
    <property type="evidence" value="ECO:0007669"/>
    <property type="project" value="InterPro"/>
</dbReference>
<dbReference type="OrthoDB" id="1629081at2"/>
<dbReference type="EMBL" id="AGCJ01000013">
    <property type="protein sequence ID" value="EHM43008.1"/>
    <property type="molecule type" value="Genomic_DNA"/>
</dbReference>
<comment type="caution">
    <text evidence="1">The sequence shown here is derived from an EMBL/GenBank/DDBJ whole genome shotgun (WGS) entry which is preliminary data.</text>
</comment>
<accession>G9YFJ4</accession>
<gene>
    <name evidence="1" type="ORF">HMPREF0080_00406</name>
</gene>
<dbReference type="Pfam" id="PF06835">
    <property type="entry name" value="LptC"/>
    <property type="match status" value="1"/>
</dbReference>
<dbReference type="AlphaFoldDB" id="G9YFJ4"/>
<dbReference type="STRING" id="861450.HMPREF0080_00406"/>
<dbReference type="eggNOG" id="COG3117">
    <property type="taxonomic scope" value="Bacteria"/>
</dbReference>
<dbReference type="Gene3D" id="2.60.450.10">
    <property type="entry name" value="Lipopolysaccharide (LPS) transport protein A like domain"/>
    <property type="match status" value="1"/>
</dbReference>
<proteinExistence type="predicted"/>
<dbReference type="NCBIfam" id="TIGR04409">
    <property type="entry name" value="LptC_YrbK"/>
    <property type="match status" value="1"/>
</dbReference>
<dbReference type="HOGENOM" id="CLU_125963_0_0_9"/>
<dbReference type="GO" id="GO:0005886">
    <property type="term" value="C:plasma membrane"/>
    <property type="evidence" value="ECO:0007669"/>
    <property type="project" value="InterPro"/>
</dbReference>
<dbReference type="RefSeq" id="WP_006789390.1">
    <property type="nucleotide sequence ID" value="NZ_JH417570.1"/>
</dbReference>
<evidence type="ECO:0000313" key="2">
    <source>
        <dbReference type="Proteomes" id="UP000005481"/>
    </source>
</evidence>
<sequence length="182" mass="19814">MKQWVQNHKLGLIAAVVVLLFAGLLISLLREGDTPSGVNTEKLIQFDGSELAEQRDGKLVWHLTADKILVDPDTGKVYFVKPKGIFIAEDGTELTITADQGIVDRKDKVIEIKAPLDAVTDRGDSLQTDGSVYYNMDTREITGGKVMIKRADSVELSADTFATDAALDKVSLTGHARITKGE</sequence>